<feature type="region of interest" description="Disordered" evidence="1">
    <location>
        <begin position="28"/>
        <end position="49"/>
    </location>
</feature>
<sequence>MINHQMHRVYQGNLPLCPHFPSAPFPSGRRIHTNAASSGRSARLGTKSRAQTLGATETLSFDRELLQAHDRAVELFDVIESEDLLQPGEKEQDINTKIFELTAARFGTRKHWHKRLVRTGENTIHPIFVDTPDRVLQQDDIAFIDLGPVFGNLEADFARTYVIGDDQRKHDLAAALPQIFTKCKQFYQSRPDMTGAELYDFVYKTCKEFGYVYGNGYCAHLLGEFAHKTRYGLEDINFARTENNVPMSEPAPNGDKRYWVLEIHILQDPAVGTYGGFYEDLLNL</sequence>
<dbReference type="Proteomes" id="UP001497392">
    <property type="component" value="Unassembled WGS sequence"/>
</dbReference>
<dbReference type="InterPro" id="IPR000994">
    <property type="entry name" value="Pept_M24"/>
</dbReference>
<comment type="caution">
    <text evidence="3">The sequence shown here is derived from an EMBL/GenBank/DDBJ whole genome shotgun (WGS) entry which is preliminary data.</text>
</comment>
<protein>
    <submittedName>
        <fullName evidence="3">G5718 protein</fullName>
    </submittedName>
</protein>
<dbReference type="Pfam" id="PF00557">
    <property type="entry name" value="Peptidase_M24"/>
    <property type="match status" value="1"/>
</dbReference>
<dbReference type="InterPro" id="IPR036005">
    <property type="entry name" value="Creatinase/aminopeptidase-like"/>
</dbReference>
<dbReference type="Gene3D" id="3.90.230.10">
    <property type="entry name" value="Creatinase/methionine aminopeptidase superfamily"/>
    <property type="match status" value="1"/>
</dbReference>
<evidence type="ECO:0000256" key="1">
    <source>
        <dbReference type="SAM" id="MobiDB-lite"/>
    </source>
</evidence>
<evidence type="ECO:0000313" key="3">
    <source>
        <dbReference type="EMBL" id="CAL5223239.1"/>
    </source>
</evidence>
<gene>
    <name evidence="3" type="primary">g5718</name>
    <name evidence="3" type="ORF">VP750_LOCUS4898</name>
</gene>
<evidence type="ECO:0000313" key="4">
    <source>
        <dbReference type="Proteomes" id="UP001497392"/>
    </source>
</evidence>
<feature type="domain" description="Peptidase M24" evidence="2">
    <location>
        <begin position="65"/>
        <end position="229"/>
    </location>
</feature>
<dbReference type="SUPFAM" id="SSF55920">
    <property type="entry name" value="Creatinase/aminopeptidase"/>
    <property type="match status" value="1"/>
</dbReference>
<dbReference type="EMBL" id="CAXHTA020000008">
    <property type="protein sequence ID" value="CAL5223239.1"/>
    <property type="molecule type" value="Genomic_DNA"/>
</dbReference>
<organism evidence="3 4">
    <name type="scientific">Coccomyxa viridis</name>
    <dbReference type="NCBI Taxonomy" id="1274662"/>
    <lineage>
        <taxon>Eukaryota</taxon>
        <taxon>Viridiplantae</taxon>
        <taxon>Chlorophyta</taxon>
        <taxon>core chlorophytes</taxon>
        <taxon>Trebouxiophyceae</taxon>
        <taxon>Trebouxiophyceae incertae sedis</taxon>
        <taxon>Coccomyxaceae</taxon>
        <taxon>Coccomyxa</taxon>
    </lineage>
</organism>
<proteinExistence type="predicted"/>
<keyword evidence="4" id="KW-1185">Reference proteome</keyword>
<reference evidence="3 4" key="1">
    <citation type="submission" date="2024-06" db="EMBL/GenBank/DDBJ databases">
        <authorList>
            <person name="Kraege A."/>
            <person name="Thomma B."/>
        </authorList>
    </citation>
    <scope>NUCLEOTIDE SEQUENCE [LARGE SCALE GENOMIC DNA]</scope>
</reference>
<evidence type="ECO:0000259" key="2">
    <source>
        <dbReference type="Pfam" id="PF00557"/>
    </source>
</evidence>
<accession>A0ABP1FTL1</accession>
<name>A0ABP1FTL1_9CHLO</name>